<feature type="transmembrane region" description="Helical" evidence="6">
    <location>
        <begin position="213"/>
        <end position="239"/>
    </location>
</feature>
<feature type="transmembrane region" description="Helical" evidence="6">
    <location>
        <begin position="395"/>
        <end position="414"/>
    </location>
</feature>
<feature type="transmembrane region" description="Helical" evidence="6">
    <location>
        <begin position="178"/>
        <end position="201"/>
    </location>
</feature>
<feature type="transmembrane region" description="Helical" evidence="6">
    <location>
        <begin position="260"/>
        <end position="281"/>
    </location>
</feature>
<dbReference type="PROSITE" id="PS50850">
    <property type="entry name" value="MFS"/>
    <property type="match status" value="1"/>
</dbReference>
<dbReference type="SUPFAM" id="SSF103473">
    <property type="entry name" value="MFS general substrate transporter"/>
    <property type="match status" value="1"/>
</dbReference>
<dbReference type="OrthoDB" id="10021397at2759"/>
<comment type="caution">
    <text evidence="8">The sequence shown here is derived from an EMBL/GenBank/DDBJ whole genome shotgun (WGS) entry which is preliminary data.</text>
</comment>
<dbReference type="PRINTS" id="PR01036">
    <property type="entry name" value="TCRTETB"/>
</dbReference>
<feature type="transmembrane region" description="Helical" evidence="6">
    <location>
        <begin position="91"/>
        <end position="113"/>
    </location>
</feature>
<evidence type="ECO:0000259" key="7">
    <source>
        <dbReference type="PROSITE" id="PS50850"/>
    </source>
</evidence>
<feature type="transmembrane region" description="Helical" evidence="6">
    <location>
        <begin position="53"/>
        <end position="79"/>
    </location>
</feature>
<dbReference type="InterPro" id="IPR036259">
    <property type="entry name" value="MFS_trans_sf"/>
</dbReference>
<evidence type="ECO:0000256" key="6">
    <source>
        <dbReference type="SAM" id="Phobius"/>
    </source>
</evidence>
<feature type="transmembrane region" description="Helical" evidence="6">
    <location>
        <begin position="459"/>
        <end position="482"/>
    </location>
</feature>
<feature type="transmembrane region" description="Helical" evidence="6">
    <location>
        <begin position="293"/>
        <end position="313"/>
    </location>
</feature>
<keyword evidence="3 6" id="KW-1133">Transmembrane helix</keyword>
<feature type="transmembrane region" description="Helical" evidence="6">
    <location>
        <begin position="146"/>
        <end position="166"/>
    </location>
</feature>
<feature type="domain" description="Major facilitator superfamily (MFS) profile" evidence="7">
    <location>
        <begin position="56"/>
        <end position="560"/>
    </location>
</feature>
<dbReference type="Proteomes" id="UP000696573">
    <property type="component" value="Unassembled WGS sequence"/>
</dbReference>
<keyword evidence="9" id="KW-1185">Reference proteome</keyword>
<dbReference type="InterPro" id="IPR020846">
    <property type="entry name" value="MFS_dom"/>
</dbReference>
<organism evidence="8 9">
    <name type="scientific">Clonostachys rhizophaga</name>
    <dbReference type="NCBI Taxonomy" id="160324"/>
    <lineage>
        <taxon>Eukaryota</taxon>
        <taxon>Fungi</taxon>
        <taxon>Dikarya</taxon>
        <taxon>Ascomycota</taxon>
        <taxon>Pezizomycotina</taxon>
        <taxon>Sordariomycetes</taxon>
        <taxon>Hypocreomycetidae</taxon>
        <taxon>Hypocreales</taxon>
        <taxon>Bionectriaceae</taxon>
        <taxon>Clonostachys</taxon>
    </lineage>
</organism>
<accession>A0A9N9YNX1</accession>
<sequence length="568" mass="60271">MPTSSTRIVGDQPSKAGGTSDESVAVEKVEAGDEGQPQQETEQQLEYPSGPRFWVIVFALCLVGFLISLDSTVIATAVPEISNEFDSLSDIGWYSSVYFLTMCLPQLSFMKVYSRYPIRLTYGVVMVVFLAGSALCGAAPNSQALIAGRALAGLGAAGLYSGNNALVPFLAPAPKRPFFFGLFLGAMGLGLGSGPLIGGVLTENATWRWNASWIANILFLFYLNLPVGAFICLVLYFSVQIPARTGPAIPIPWQRFVQSLDLPGLIILTPAMVCLLLALQWGGVTFSWSNGRVIALLVVFGVLMTVFIAAEVYQGGGNAMLPNRIMHQFHVLSAVWFCICSNGTTAVLSYYLPIWFQGVKGDSPIQSGIHTLPLVITTGAASILGGGLMATFGRVGLWTVIGSLSAVVGAGLFTSLRPDTSLAKLAGYQILSAVGSAAGRLCPSVALQNILDDNDISYGFTLLTFFASMAGATSVSIGQALFTNSLAKELRELGIPEPDIDAALGGGVNTVAAGLPTEFQAAVLTAMNESVVNVWRLPLVLSCLGMIGAVFIQRWSIRELRLPWGTRN</sequence>
<reference evidence="8" key="1">
    <citation type="submission" date="2021-10" db="EMBL/GenBank/DDBJ databases">
        <authorList>
            <person name="Piombo E."/>
        </authorList>
    </citation>
    <scope>NUCLEOTIDE SEQUENCE</scope>
</reference>
<evidence type="ECO:0000256" key="4">
    <source>
        <dbReference type="ARBA" id="ARBA00023136"/>
    </source>
</evidence>
<comment type="subcellular location">
    <subcellularLocation>
        <location evidence="1">Membrane</location>
        <topology evidence="1">Multi-pass membrane protein</topology>
    </subcellularLocation>
</comment>
<dbReference type="PANTHER" id="PTHR23501">
    <property type="entry name" value="MAJOR FACILITATOR SUPERFAMILY"/>
    <property type="match status" value="1"/>
</dbReference>
<evidence type="ECO:0000256" key="1">
    <source>
        <dbReference type="ARBA" id="ARBA00004141"/>
    </source>
</evidence>
<gene>
    <name evidence="8" type="ORF">CRHIZ90672A_00015791</name>
</gene>
<keyword evidence="4 6" id="KW-0472">Membrane</keyword>
<evidence type="ECO:0000256" key="5">
    <source>
        <dbReference type="SAM" id="MobiDB-lite"/>
    </source>
</evidence>
<name>A0A9N9YNX1_9HYPO</name>
<feature type="region of interest" description="Disordered" evidence="5">
    <location>
        <begin position="1"/>
        <end position="23"/>
    </location>
</feature>
<dbReference type="InterPro" id="IPR011701">
    <property type="entry name" value="MFS"/>
</dbReference>
<evidence type="ECO:0000313" key="9">
    <source>
        <dbReference type="Proteomes" id="UP000696573"/>
    </source>
</evidence>
<protein>
    <recommendedName>
        <fullName evidence="7">Major facilitator superfamily (MFS) profile domain-containing protein</fullName>
    </recommendedName>
</protein>
<dbReference type="Pfam" id="PF07690">
    <property type="entry name" value="MFS_1"/>
    <property type="match status" value="1"/>
</dbReference>
<evidence type="ECO:0000256" key="3">
    <source>
        <dbReference type="ARBA" id="ARBA00022989"/>
    </source>
</evidence>
<proteinExistence type="predicted"/>
<feature type="transmembrane region" description="Helical" evidence="6">
    <location>
        <begin position="334"/>
        <end position="356"/>
    </location>
</feature>
<feature type="transmembrane region" description="Helical" evidence="6">
    <location>
        <begin position="120"/>
        <end position="140"/>
    </location>
</feature>
<dbReference type="GO" id="GO:0005886">
    <property type="term" value="C:plasma membrane"/>
    <property type="evidence" value="ECO:0007669"/>
    <property type="project" value="TreeGrafter"/>
</dbReference>
<feature type="transmembrane region" description="Helical" evidence="6">
    <location>
        <begin position="534"/>
        <end position="552"/>
    </location>
</feature>
<evidence type="ECO:0000256" key="2">
    <source>
        <dbReference type="ARBA" id="ARBA00022692"/>
    </source>
</evidence>
<feature type="transmembrane region" description="Helical" evidence="6">
    <location>
        <begin position="368"/>
        <end position="388"/>
    </location>
</feature>
<dbReference type="GO" id="GO:0022857">
    <property type="term" value="F:transmembrane transporter activity"/>
    <property type="evidence" value="ECO:0007669"/>
    <property type="project" value="InterPro"/>
</dbReference>
<dbReference type="EMBL" id="CABFNQ020000709">
    <property type="protein sequence ID" value="CAH0025257.1"/>
    <property type="molecule type" value="Genomic_DNA"/>
</dbReference>
<dbReference type="AlphaFoldDB" id="A0A9N9YNX1"/>
<dbReference type="Gene3D" id="1.20.1250.20">
    <property type="entry name" value="MFS general substrate transporter like domains"/>
    <property type="match status" value="2"/>
</dbReference>
<dbReference type="PANTHER" id="PTHR23501:SF198">
    <property type="entry name" value="AZOLE RESISTANCE PROTEIN 1-RELATED"/>
    <property type="match status" value="1"/>
</dbReference>
<keyword evidence="2 6" id="KW-0812">Transmembrane</keyword>
<evidence type="ECO:0000313" key="8">
    <source>
        <dbReference type="EMBL" id="CAH0025257.1"/>
    </source>
</evidence>